<dbReference type="KEGG" id="llu:AKJ09_01348"/>
<proteinExistence type="predicted"/>
<evidence type="ECO:0000313" key="2">
    <source>
        <dbReference type="Proteomes" id="UP000064967"/>
    </source>
</evidence>
<dbReference type="Proteomes" id="UP000064967">
    <property type="component" value="Chromosome"/>
</dbReference>
<reference evidence="1 2" key="1">
    <citation type="submission" date="2015-08" db="EMBL/GenBank/DDBJ databases">
        <authorList>
            <person name="Babu N.S."/>
            <person name="Beckwith C.J."/>
            <person name="Beseler K.G."/>
            <person name="Brison A."/>
            <person name="Carone J.V."/>
            <person name="Caskin T.P."/>
            <person name="Diamond M."/>
            <person name="Durham M.E."/>
            <person name="Foxe J.M."/>
            <person name="Go M."/>
            <person name="Henderson B.A."/>
            <person name="Jones I.B."/>
            <person name="McGettigan J.A."/>
            <person name="Micheletti S.J."/>
            <person name="Nasrallah M.E."/>
            <person name="Ortiz D."/>
            <person name="Piller C.R."/>
            <person name="Privatt S.R."/>
            <person name="Schneider S.L."/>
            <person name="Sharp S."/>
            <person name="Smith T.C."/>
            <person name="Stanton J.D."/>
            <person name="Ullery H.E."/>
            <person name="Wilson R.J."/>
            <person name="Serrano M.G."/>
            <person name="Buck G."/>
            <person name="Lee V."/>
            <person name="Wang Y."/>
            <person name="Carvalho R."/>
            <person name="Voegtly L."/>
            <person name="Shi R."/>
            <person name="Duckworth R."/>
            <person name="Johnson A."/>
            <person name="Loviza R."/>
            <person name="Walstead R."/>
            <person name="Shah Z."/>
            <person name="Kiflezghi M."/>
            <person name="Wade K."/>
            <person name="Ball S.L."/>
            <person name="Bradley K.W."/>
            <person name="Asai D.J."/>
            <person name="Bowman C.A."/>
            <person name="Russell D.A."/>
            <person name="Pope W.H."/>
            <person name="Jacobs-Sera D."/>
            <person name="Hendrix R.W."/>
            <person name="Hatfull G.F."/>
        </authorList>
    </citation>
    <scope>NUCLEOTIDE SEQUENCE [LARGE SCALE GENOMIC DNA]</scope>
    <source>
        <strain evidence="1 2">DSM 27648</strain>
    </source>
</reference>
<sequence length="132" mass="13871">MGGYALPQTIDRGAATGQFSAVQQRVRVCAAPYAHGSLAVELCGGALWAVVIPSTTGSLEGRNAWSSIGAPQASFGMDLGEGPAALRLDVGAALPLRRYSFTYLDVTGDLRSFYTTAPAFFFFGLSGRLTIF</sequence>
<gene>
    <name evidence="1" type="ORF">AKJ09_01348</name>
</gene>
<protein>
    <submittedName>
        <fullName evidence="1">Uncharacterized protein</fullName>
    </submittedName>
</protein>
<dbReference type="STRING" id="1391654.AKJ09_01348"/>
<dbReference type="AlphaFoldDB" id="A0A0K1PNK1"/>
<organism evidence="1 2">
    <name type="scientific">Labilithrix luteola</name>
    <dbReference type="NCBI Taxonomy" id="1391654"/>
    <lineage>
        <taxon>Bacteria</taxon>
        <taxon>Pseudomonadati</taxon>
        <taxon>Myxococcota</taxon>
        <taxon>Polyangia</taxon>
        <taxon>Polyangiales</taxon>
        <taxon>Labilitrichaceae</taxon>
        <taxon>Labilithrix</taxon>
    </lineage>
</organism>
<keyword evidence="2" id="KW-1185">Reference proteome</keyword>
<evidence type="ECO:0000313" key="1">
    <source>
        <dbReference type="EMBL" id="AKU94684.1"/>
    </source>
</evidence>
<accession>A0A0K1PNK1</accession>
<name>A0A0K1PNK1_9BACT</name>
<dbReference type="EMBL" id="CP012333">
    <property type="protein sequence ID" value="AKU94684.1"/>
    <property type="molecule type" value="Genomic_DNA"/>
</dbReference>